<proteinExistence type="predicted"/>
<name>A0A851BB93_PICGY</name>
<evidence type="ECO:0000313" key="3">
    <source>
        <dbReference type="Proteomes" id="UP000631391"/>
    </source>
</evidence>
<feature type="non-terminal residue" evidence="2">
    <location>
        <position position="238"/>
    </location>
</feature>
<sequence length="238" mass="26345">QAFLCVTSTLSMAVFRGHFVLEDLVEEMRKQSPALSFGPLQPDGHVAVQGPFPALQRLREFLLTKAKSLPEHRREGKSQQRVRGKLQEHRGAAESKNSLRVAHGEKHVVVLDTDIYRYMKSFLPKTLQGNGVVISGLTDGDITTVCIESAGRKAAAAAAHGLKAKETIENCSVELQKILRKERISFKGQSRGEKQRCRQACERLGARYPGVLLVPYDSHVDVVGNAADVFRFAEAARR</sequence>
<protein>
    <submittedName>
        <fullName evidence="2">RBM43 protein</fullName>
    </submittedName>
</protein>
<dbReference type="Proteomes" id="UP000631391">
    <property type="component" value="Unassembled WGS sequence"/>
</dbReference>
<evidence type="ECO:0000313" key="2">
    <source>
        <dbReference type="EMBL" id="NWI41830.1"/>
    </source>
</evidence>
<organism evidence="2 3">
    <name type="scientific">Picathartes gymnocephalus</name>
    <name type="common">White-necked rockfowl</name>
    <dbReference type="NCBI Taxonomy" id="175131"/>
    <lineage>
        <taxon>Eukaryota</taxon>
        <taxon>Metazoa</taxon>
        <taxon>Chordata</taxon>
        <taxon>Craniata</taxon>
        <taxon>Vertebrata</taxon>
        <taxon>Euteleostomi</taxon>
        <taxon>Archelosauria</taxon>
        <taxon>Archosauria</taxon>
        <taxon>Dinosauria</taxon>
        <taxon>Saurischia</taxon>
        <taxon>Theropoda</taxon>
        <taxon>Coelurosauria</taxon>
        <taxon>Aves</taxon>
        <taxon>Neognathae</taxon>
        <taxon>Neoaves</taxon>
        <taxon>Telluraves</taxon>
        <taxon>Australaves</taxon>
        <taxon>Passeriformes</taxon>
        <taxon>Picathartidae</taxon>
        <taxon>Picathartes</taxon>
    </lineage>
</organism>
<reference evidence="2" key="1">
    <citation type="submission" date="2019-10" db="EMBL/GenBank/DDBJ databases">
        <title>Bird 10,000 Genomes (B10K) Project - Family phase.</title>
        <authorList>
            <person name="Zhang G."/>
        </authorList>
    </citation>
    <scope>NUCLEOTIDE SEQUENCE</scope>
    <source>
        <strain evidence="2">B10K-DU-012-30</strain>
        <tissue evidence="2">Muscle</tissue>
    </source>
</reference>
<evidence type="ECO:0000256" key="1">
    <source>
        <dbReference type="SAM" id="MobiDB-lite"/>
    </source>
</evidence>
<feature type="compositionally biased region" description="Basic and acidic residues" evidence="1">
    <location>
        <begin position="69"/>
        <end position="78"/>
    </location>
</feature>
<accession>A0A851BB93</accession>
<feature type="region of interest" description="Disordered" evidence="1">
    <location>
        <begin position="69"/>
        <end position="98"/>
    </location>
</feature>
<keyword evidence="3" id="KW-1185">Reference proteome</keyword>
<comment type="caution">
    <text evidence="2">The sequence shown here is derived from an EMBL/GenBank/DDBJ whole genome shotgun (WGS) entry which is preliminary data.</text>
</comment>
<dbReference type="AlphaFoldDB" id="A0A851BB93"/>
<gene>
    <name evidence="2" type="primary">Rbm43_0</name>
    <name evidence="2" type="ORF">PICGYM_R05149</name>
</gene>
<dbReference type="OrthoDB" id="9948435at2759"/>
<dbReference type="PANTHER" id="PTHR15225">
    <property type="entry name" value="INTERFERON-INDUCED PROTEIN 35/NMI N-MYC/STAT INTERACTING PROTEIN"/>
    <property type="match status" value="1"/>
</dbReference>
<dbReference type="PANTHER" id="PTHR15225:SF8">
    <property type="entry name" value="RNA-BINDING PROTEIN 43"/>
    <property type="match status" value="1"/>
</dbReference>
<dbReference type="EMBL" id="WEKY01031064">
    <property type="protein sequence ID" value="NWI41830.1"/>
    <property type="molecule type" value="Genomic_DNA"/>
</dbReference>
<feature type="non-terminal residue" evidence="2">
    <location>
        <position position="1"/>
    </location>
</feature>